<proteinExistence type="predicted"/>
<keyword evidence="1" id="KW-0812">Transmembrane</keyword>
<keyword evidence="1" id="KW-1133">Transmembrane helix</keyword>
<evidence type="ECO:0000313" key="2">
    <source>
        <dbReference type="EMBL" id="OFA12265.1"/>
    </source>
</evidence>
<keyword evidence="1" id="KW-0472">Membrane</keyword>
<dbReference type="STRING" id="481719.LASUN_08170"/>
<evidence type="ECO:0000256" key="1">
    <source>
        <dbReference type="SAM" id="Phobius"/>
    </source>
</evidence>
<evidence type="ECO:0000313" key="3">
    <source>
        <dbReference type="Proteomes" id="UP000177010"/>
    </source>
</evidence>
<dbReference type="EMBL" id="MIQE01000009">
    <property type="protein sequence ID" value="OFA12265.1"/>
    <property type="molecule type" value="Genomic_DNA"/>
</dbReference>
<name>A0A1E7XGL5_9LACO</name>
<organism evidence="2 3">
    <name type="scientific">Lentilactobacillus sunkii</name>
    <dbReference type="NCBI Taxonomy" id="481719"/>
    <lineage>
        <taxon>Bacteria</taxon>
        <taxon>Bacillati</taxon>
        <taxon>Bacillota</taxon>
        <taxon>Bacilli</taxon>
        <taxon>Lactobacillales</taxon>
        <taxon>Lactobacillaceae</taxon>
        <taxon>Lentilactobacillus</taxon>
    </lineage>
</organism>
<comment type="caution">
    <text evidence="2">The sequence shown here is derived from an EMBL/GenBank/DDBJ whole genome shotgun (WGS) entry which is preliminary data.</text>
</comment>
<protein>
    <submittedName>
        <fullName evidence="2">Uncharacterized protein</fullName>
    </submittedName>
</protein>
<sequence>MDEIHFKKIIELVCFWFLLVALGLAIYFFNSVGFDFVYFVIAFVLSQLTKVNHVLNIKIYAYLSQFKKGK</sequence>
<reference evidence="2 3" key="1">
    <citation type="submission" date="2016-09" db="EMBL/GenBank/DDBJ databases">
        <title>Genome Sequence of Lactobacillus sunkii Strain CG01.</title>
        <authorList>
            <person name="Poehlein A."/>
            <person name="Gabris C."/>
            <person name="Bengelsdorf F.R."/>
            <person name="Duerre P."/>
            <person name="Daniel R."/>
        </authorList>
    </citation>
    <scope>NUCLEOTIDE SEQUENCE [LARGE SCALE GENOMIC DNA]</scope>
    <source>
        <strain evidence="2 3">CG_D</strain>
    </source>
</reference>
<dbReference type="AlphaFoldDB" id="A0A1E7XGL5"/>
<dbReference type="Proteomes" id="UP000177010">
    <property type="component" value="Unassembled WGS sequence"/>
</dbReference>
<feature type="transmembrane region" description="Helical" evidence="1">
    <location>
        <begin position="12"/>
        <end position="30"/>
    </location>
</feature>
<gene>
    <name evidence="2" type="ORF">LASUN_08170</name>
</gene>
<accession>A0A1E7XGL5</accession>